<dbReference type="InterPro" id="IPR029068">
    <property type="entry name" value="Glyas_Bleomycin-R_OHBP_Dase"/>
</dbReference>
<evidence type="ECO:0000313" key="5">
    <source>
        <dbReference type="EMBL" id="MFE9606892.1"/>
    </source>
</evidence>
<dbReference type="Proteomes" id="UP001601303">
    <property type="component" value="Unassembled WGS sequence"/>
</dbReference>
<dbReference type="PANTHER" id="PTHR43201:SF5">
    <property type="entry name" value="MEDIUM-CHAIN ACYL-COA LIGASE ACSF2, MITOCHONDRIAL"/>
    <property type="match status" value="1"/>
</dbReference>
<dbReference type="PROSITE" id="PS00455">
    <property type="entry name" value="AMP_BINDING"/>
    <property type="match status" value="1"/>
</dbReference>
<comment type="similarity">
    <text evidence="1">Belongs to the ATP-dependent AMP-binding enzyme family.</text>
</comment>
<feature type="domain" description="AMP-dependent synthetase/ligase" evidence="3">
    <location>
        <begin position="34"/>
        <end position="400"/>
    </location>
</feature>
<sequence>MGSSHHHHHHSQDPGDENLYFQSMESVSELIKALREACRKWPERPAMTFQGRSLTYGQFWDRVEALAASYRGLGVKDKDRLVCQLPNSPEYLVALVAAWECGATFVGVDHDLTGPELVSITGRTDAVALLYQPRYGNDTPMAPLDDVSAAFPDVHLIVHGGGDALPPEAHRLADLSDGSRPHAAIGPESPGVPDSRTALLLLTSGTTGLPKCVMESFSALWAKIECFTTAFEPDERDVHLLYLPLAHALGLKMSMVALTRGSRLVLMDRFSPAGALQLITDERITVLPGTPAHFQLMLDHLDPGAHDLSSLRWAVAGAATFPGALLRQMYTTFGVRLFYIYGCSEGFLCYTTDRAEIETGSVGHRVFEGPSDTAPDGRLEIFARDGSGILGRGVVGEIVFGVSRPVRYWGQDSVAQDGWYHTGDLGLIDDDGRLHVKGRMKELVNRGGLKVSCSEVESALTALPGIVDAGIFPVPDRILGEAIGACVVLADPRDGLGLEELRARLRHSLARHKLPDALWVVDGVPRTKIGKVDRAALRLIEPGSAAAPTG</sequence>
<dbReference type="InterPro" id="IPR045851">
    <property type="entry name" value="AMP-bd_C_sf"/>
</dbReference>
<dbReference type="Pfam" id="PF13193">
    <property type="entry name" value="AMP-binding_C"/>
    <property type="match status" value="1"/>
</dbReference>
<gene>
    <name evidence="5" type="ORF">ACFYNQ_51240</name>
</gene>
<evidence type="ECO:0000256" key="2">
    <source>
        <dbReference type="ARBA" id="ARBA00022598"/>
    </source>
</evidence>
<protein>
    <submittedName>
        <fullName evidence="5">Class I adenylate-forming enzyme family protein</fullName>
    </submittedName>
</protein>
<evidence type="ECO:0000259" key="3">
    <source>
        <dbReference type="Pfam" id="PF00501"/>
    </source>
</evidence>
<dbReference type="Gene3D" id="3.10.180.10">
    <property type="entry name" value="2,3-Dihydroxybiphenyl 1,2-Dioxygenase, domain 1"/>
    <property type="match status" value="1"/>
</dbReference>
<dbReference type="Gene3D" id="3.30.300.30">
    <property type="match status" value="1"/>
</dbReference>
<dbReference type="RefSeq" id="WP_351639972.1">
    <property type="nucleotide sequence ID" value="NZ_JBIAHM010000047.1"/>
</dbReference>
<evidence type="ECO:0000259" key="4">
    <source>
        <dbReference type="Pfam" id="PF13193"/>
    </source>
</evidence>
<feature type="domain" description="AMP-binding enzyme C-terminal" evidence="4">
    <location>
        <begin position="455"/>
        <end position="531"/>
    </location>
</feature>
<proteinExistence type="inferred from homology"/>
<evidence type="ECO:0000313" key="6">
    <source>
        <dbReference type="Proteomes" id="UP001601303"/>
    </source>
</evidence>
<dbReference type="InterPro" id="IPR020845">
    <property type="entry name" value="AMP-binding_CS"/>
</dbReference>
<keyword evidence="6" id="KW-1185">Reference proteome</keyword>
<dbReference type="SUPFAM" id="SSF56801">
    <property type="entry name" value="Acetyl-CoA synthetase-like"/>
    <property type="match status" value="1"/>
</dbReference>
<reference evidence="5 6" key="1">
    <citation type="submission" date="2024-10" db="EMBL/GenBank/DDBJ databases">
        <title>The Natural Products Discovery Center: Release of the First 8490 Sequenced Strains for Exploring Actinobacteria Biosynthetic Diversity.</title>
        <authorList>
            <person name="Kalkreuter E."/>
            <person name="Kautsar S.A."/>
            <person name="Yang D."/>
            <person name="Bader C.D."/>
            <person name="Teijaro C.N."/>
            <person name="Fluegel L."/>
            <person name="Davis C.M."/>
            <person name="Simpson J.R."/>
            <person name="Lauterbach L."/>
            <person name="Steele A.D."/>
            <person name="Gui C."/>
            <person name="Meng S."/>
            <person name="Li G."/>
            <person name="Viehrig K."/>
            <person name="Ye F."/>
            <person name="Su P."/>
            <person name="Kiefer A.F."/>
            <person name="Nichols A."/>
            <person name="Cepeda A.J."/>
            <person name="Yan W."/>
            <person name="Fan B."/>
            <person name="Jiang Y."/>
            <person name="Adhikari A."/>
            <person name="Zheng C.-J."/>
            <person name="Schuster L."/>
            <person name="Cowan T.M."/>
            <person name="Smanski M.J."/>
            <person name="Chevrette M.G."/>
            <person name="De Carvalho L.P.S."/>
            <person name="Shen B."/>
        </authorList>
    </citation>
    <scope>NUCLEOTIDE SEQUENCE [LARGE SCALE GENOMIC DNA]</scope>
    <source>
        <strain evidence="5 6">NPDC006488</strain>
    </source>
</reference>
<dbReference type="PANTHER" id="PTHR43201">
    <property type="entry name" value="ACYL-COA SYNTHETASE"/>
    <property type="match status" value="1"/>
</dbReference>
<accession>A0ABW6MNK8</accession>
<keyword evidence="2" id="KW-0436">Ligase</keyword>
<dbReference type="InterPro" id="IPR025110">
    <property type="entry name" value="AMP-bd_C"/>
</dbReference>
<dbReference type="EMBL" id="JBIAHM010000047">
    <property type="protein sequence ID" value="MFE9606892.1"/>
    <property type="molecule type" value="Genomic_DNA"/>
</dbReference>
<dbReference type="Gene3D" id="3.40.50.12780">
    <property type="entry name" value="N-terminal domain of ligase-like"/>
    <property type="match status" value="1"/>
</dbReference>
<dbReference type="InterPro" id="IPR042099">
    <property type="entry name" value="ANL_N_sf"/>
</dbReference>
<evidence type="ECO:0000256" key="1">
    <source>
        <dbReference type="ARBA" id="ARBA00006432"/>
    </source>
</evidence>
<dbReference type="InterPro" id="IPR000873">
    <property type="entry name" value="AMP-dep_synth/lig_dom"/>
</dbReference>
<name>A0ABW6MNK8_9ACTN</name>
<comment type="caution">
    <text evidence="5">The sequence shown here is derived from an EMBL/GenBank/DDBJ whole genome shotgun (WGS) entry which is preliminary data.</text>
</comment>
<dbReference type="Pfam" id="PF00501">
    <property type="entry name" value="AMP-binding"/>
    <property type="match status" value="1"/>
</dbReference>
<organism evidence="5 6">
    <name type="scientific">Streptomyces hokutonensis</name>
    <dbReference type="NCBI Taxonomy" id="1306990"/>
    <lineage>
        <taxon>Bacteria</taxon>
        <taxon>Bacillati</taxon>
        <taxon>Actinomycetota</taxon>
        <taxon>Actinomycetes</taxon>
        <taxon>Kitasatosporales</taxon>
        <taxon>Streptomycetaceae</taxon>
        <taxon>Streptomyces</taxon>
    </lineage>
</organism>